<accession>A0A1Z5KNH2</accession>
<organism evidence="1 2">
    <name type="scientific">Fistulifera solaris</name>
    <name type="common">Oleaginous diatom</name>
    <dbReference type="NCBI Taxonomy" id="1519565"/>
    <lineage>
        <taxon>Eukaryota</taxon>
        <taxon>Sar</taxon>
        <taxon>Stramenopiles</taxon>
        <taxon>Ochrophyta</taxon>
        <taxon>Bacillariophyta</taxon>
        <taxon>Bacillariophyceae</taxon>
        <taxon>Bacillariophycidae</taxon>
        <taxon>Naviculales</taxon>
        <taxon>Naviculaceae</taxon>
        <taxon>Fistulifera</taxon>
    </lineage>
</organism>
<dbReference type="InParanoid" id="A0A1Z5KNH2"/>
<name>A0A1Z5KNH2_FISSO</name>
<comment type="caution">
    <text evidence="1">The sequence shown here is derived from an EMBL/GenBank/DDBJ whole genome shotgun (WGS) entry which is preliminary data.</text>
</comment>
<evidence type="ECO:0000313" key="2">
    <source>
        <dbReference type="Proteomes" id="UP000198406"/>
    </source>
</evidence>
<gene>
    <name evidence="1" type="ORF">FisN_13Hu013</name>
</gene>
<evidence type="ECO:0000313" key="1">
    <source>
        <dbReference type="EMBL" id="GAX27873.1"/>
    </source>
</evidence>
<reference evidence="1 2" key="1">
    <citation type="journal article" date="2015" name="Plant Cell">
        <title>Oil accumulation by the oleaginous diatom Fistulifera solaris as revealed by the genome and transcriptome.</title>
        <authorList>
            <person name="Tanaka T."/>
            <person name="Maeda Y."/>
            <person name="Veluchamy A."/>
            <person name="Tanaka M."/>
            <person name="Abida H."/>
            <person name="Marechal E."/>
            <person name="Bowler C."/>
            <person name="Muto M."/>
            <person name="Sunaga Y."/>
            <person name="Tanaka M."/>
            <person name="Yoshino T."/>
            <person name="Taniguchi T."/>
            <person name="Fukuda Y."/>
            <person name="Nemoto M."/>
            <person name="Matsumoto M."/>
            <person name="Wong P.S."/>
            <person name="Aburatani S."/>
            <person name="Fujibuchi W."/>
        </authorList>
    </citation>
    <scope>NUCLEOTIDE SEQUENCE [LARGE SCALE GENOMIC DNA]</scope>
    <source>
        <strain evidence="1 2">JPCC DA0580</strain>
    </source>
</reference>
<protein>
    <submittedName>
        <fullName evidence="1">Uncharacterized protein</fullName>
    </submittedName>
</protein>
<proteinExistence type="predicted"/>
<keyword evidence="2" id="KW-1185">Reference proteome</keyword>
<dbReference type="EMBL" id="BDSP01000259">
    <property type="protein sequence ID" value="GAX27873.1"/>
    <property type="molecule type" value="Genomic_DNA"/>
</dbReference>
<dbReference type="AlphaFoldDB" id="A0A1Z5KNH2"/>
<sequence>MPPVLSRTAIALNNMGVEMLHRHLFIEALATLHDATRLMKEILTNQHVEDEWHMLRRAQLRLCQRKSASFHSSFSKNFPVFMDLTDDPTSFIKSMKNAQCHQHNTLYTIRISDIDTACYEDLDMQSAILLYNTGLANHFANHSYSTMPSLMKLADNLLQQITPEENELFIQAATIQLAIWHCCSTIPYLSHLSKALPSRARELEAMLSPHNAVSAAAA</sequence>
<dbReference type="Proteomes" id="UP000198406">
    <property type="component" value="Unassembled WGS sequence"/>
</dbReference>